<evidence type="ECO:0000313" key="3">
    <source>
        <dbReference type="Proteomes" id="UP000756921"/>
    </source>
</evidence>
<proteinExistence type="predicted"/>
<feature type="region of interest" description="Disordered" evidence="1">
    <location>
        <begin position="1"/>
        <end position="58"/>
    </location>
</feature>
<dbReference type="OrthoDB" id="3800937at2759"/>
<keyword evidence="3" id="KW-1185">Reference proteome</keyword>
<feature type="compositionally biased region" description="Basic and acidic residues" evidence="1">
    <location>
        <begin position="8"/>
        <end position="17"/>
    </location>
</feature>
<evidence type="ECO:0000256" key="1">
    <source>
        <dbReference type="SAM" id="MobiDB-lite"/>
    </source>
</evidence>
<evidence type="ECO:0000313" key="2">
    <source>
        <dbReference type="EMBL" id="KAF9741864.1"/>
    </source>
</evidence>
<feature type="compositionally biased region" description="Polar residues" evidence="1">
    <location>
        <begin position="39"/>
        <end position="58"/>
    </location>
</feature>
<dbReference type="Proteomes" id="UP000756921">
    <property type="component" value="Unassembled WGS sequence"/>
</dbReference>
<gene>
    <name evidence="2" type="ORF">PMIN01_01403</name>
</gene>
<feature type="region of interest" description="Disordered" evidence="1">
    <location>
        <begin position="635"/>
        <end position="669"/>
    </location>
</feature>
<dbReference type="AlphaFoldDB" id="A0A9P6KXC9"/>
<comment type="caution">
    <text evidence="2">The sequence shown here is derived from an EMBL/GenBank/DDBJ whole genome shotgun (WGS) entry which is preliminary data.</text>
</comment>
<feature type="compositionally biased region" description="Low complexity" evidence="1">
    <location>
        <begin position="522"/>
        <end position="532"/>
    </location>
</feature>
<dbReference type="EMBL" id="WJXW01000001">
    <property type="protein sequence ID" value="KAF9741864.1"/>
    <property type="molecule type" value="Genomic_DNA"/>
</dbReference>
<feature type="compositionally biased region" description="Polar residues" evidence="1">
    <location>
        <begin position="554"/>
        <end position="569"/>
    </location>
</feature>
<feature type="compositionally biased region" description="Low complexity" evidence="1">
    <location>
        <begin position="494"/>
        <end position="505"/>
    </location>
</feature>
<feature type="region of interest" description="Disordered" evidence="1">
    <location>
        <begin position="490"/>
        <end position="615"/>
    </location>
</feature>
<reference evidence="2" key="1">
    <citation type="journal article" date="2020" name="Mol. Plant Microbe Interact.">
        <title>Genome Sequence of the Biocontrol Agent Coniothyrium minitans strain Conio (IMI 134523).</title>
        <authorList>
            <person name="Patel D."/>
            <person name="Shittu T.A."/>
            <person name="Baroncelli R."/>
            <person name="Muthumeenakshi S."/>
            <person name="Osborne T.H."/>
            <person name="Janganan T.K."/>
            <person name="Sreenivasaprasad S."/>
        </authorList>
    </citation>
    <scope>NUCLEOTIDE SEQUENCE</scope>
    <source>
        <strain evidence="2">Conio</strain>
    </source>
</reference>
<protein>
    <submittedName>
        <fullName evidence="2">Uncharacterized protein</fullName>
    </submittedName>
</protein>
<sequence>MVCTKRKAQYDADERNVKRSRQNPPVTSSHSHASKHQNNRGGRTMTQKPHNREQISQQLSQLPQHLVPQTTQQVLGSLHQHELAPVLQQRQIEEFEAEQQEDKPKLYIPYSEVRIPVLWSTNIDHSFSPALQTEKFDSNALKYYYRAISMAKAGVNREQLGLPPANPSCGSPITIDYVDLYLDLDDGEVYVAASEQGFMTVPDYLKLSGVAVERKLRFTGTTPGWTKAVFDAAEKRYVTELWEALHGTPLPVRSEVQVLDTFEMPVEPAGMWGNMYSAHLKKVIPFPLAYTTTDREFAMSMGHPGPLSAIESKHVLALPDQEPCPQELGEALFAQAQECDRNNLDLQMTKSRDDYLKECGYLYGQYAPTNTQKKRGVFFESPPFAPCEDNGELIVLVKRQGTKESFSVEWTKDWNASLQTVPDRHNLAAWKTGKARTAKVPSYTPYLDPETTEHTEETAVLSNVSSGNEVDRAYKLEELRQKLVAKIRKGIVKRSSASSRQSSTTSEERPTDAQATQEAITSLSSSNVPSSSFRKRKHSASPSPPTKRMKTNGEEVSSETNATSPTDETATPREDISAKTEIASSDTSKVSDDSVINLRRDPTPASDPPEETVTTEAFCPSTTKIDKNTETTLALSKAEDGQTSPLAETTSAQEARERVSADIGDSGTN</sequence>
<organism evidence="2 3">
    <name type="scientific">Paraphaeosphaeria minitans</name>
    <dbReference type="NCBI Taxonomy" id="565426"/>
    <lineage>
        <taxon>Eukaryota</taxon>
        <taxon>Fungi</taxon>
        <taxon>Dikarya</taxon>
        <taxon>Ascomycota</taxon>
        <taxon>Pezizomycotina</taxon>
        <taxon>Dothideomycetes</taxon>
        <taxon>Pleosporomycetidae</taxon>
        <taxon>Pleosporales</taxon>
        <taxon>Massarineae</taxon>
        <taxon>Didymosphaeriaceae</taxon>
        <taxon>Paraphaeosphaeria</taxon>
    </lineage>
</organism>
<name>A0A9P6KXC9_9PLEO</name>
<accession>A0A9P6KXC9</accession>
<feature type="compositionally biased region" description="Polar residues" evidence="1">
    <location>
        <begin position="641"/>
        <end position="653"/>
    </location>
</feature>
<feature type="compositionally biased region" description="Polar residues" evidence="1">
    <location>
        <begin position="22"/>
        <end position="31"/>
    </location>
</feature>